<name>M5DW94_9GAMM</name>
<dbReference type="Gene3D" id="1.10.260.40">
    <property type="entry name" value="lambda repressor-like DNA-binding domains"/>
    <property type="match status" value="1"/>
</dbReference>
<dbReference type="GO" id="GO:0003677">
    <property type="term" value="F:DNA binding"/>
    <property type="evidence" value="ECO:0007669"/>
    <property type="project" value="UniProtKB-KW"/>
</dbReference>
<organism evidence="2 3">
    <name type="scientific">Thalassolituus oleivorans MIL-1</name>
    <dbReference type="NCBI Taxonomy" id="1298593"/>
    <lineage>
        <taxon>Bacteria</taxon>
        <taxon>Pseudomonadati</taxon>
        <taxon>Pseudomonadota</taxon>
        <taxon>Gammaproteobacteria</taxon>
        <taxon>Oceanospirillales</taxon>
        <taxon>Oceanospirillaceae</taxon>
        <taxon>Thalassolituus</taxon>
    </lineage>
</organism>
<dbReference type="Proteomes" id="UP000011866">
    <property type="component" value="Chromosome"/>
</dbReference>
<reference evidence="2 3" key="1">
    <citation type="journal article" date="2013" name="Genome Announc.">
        <title>Genome Sequence of Thalassolituus oleivorans MIL-1 (DSM 14913T).</title>
        <authorList>
            <person name="Golyshin P.N."/>
            <person name="Werner J."/>
            <person name="Chernikova T.N."/>
            <person name="Tran H."/>
            <person name="Ferrer M."/>
            <person name="Yakimov M.M."/>
            <person name="Teeling H."/>
            <person name="Golyshina O.V."/>
        </authorList>
    </citation>
    <scope>NUCLEOTIDE SEQUENCE [LARGE SCALE GENOMIC DNA]</scope>
    <source>
        <strain evidence="2 3">MIL-1</strain>
    </source>
</reference>
<dbReference type="EMBL" id="HF680312">
    <property type="protein sequence ID" value="CCU74102.1"/>
    <property type="molecule type" value="Genomic_DNA"/>
</dbReference>
<keyword evidence="2" id="KW-0238">DNA-binding</keyword>
<protein>
    <submittedName>
        <fullName evidence="2">DNA-binding protein</fullName>
    </submittedName>
</protein>
<accession>M5DW94</accession>
<sequence length="105" mass="11460">MGAVTMSGITDIPDNELAHMSRAELLALVEQSVASGQLTLGGATRILRKHIARLNQHEFAKLCGVSRRTLAAIEMDEGNPTVNSLNQVFKLFGLELGLQRIYRKG</sequence>
<dbReference type="InterPro" id="IPR010982">
    <property type="entry name" value="Lambda_DNA-bd_dom_sf"/>
</dbReference>
<dbReference type="InterPro" id="IPR001387">
    <property type="entry name" value="Cro/C1-type_HTH"/>
</dbReference>
<gene>
    <name evidence="2" type="ORF">TOL_3719</name>
</gene>
<proteinExistence type="predicted"/>
<evidence type="ECO:0000313" key="2">
    <source>
        <dbReference type="EMBL" id="CCU74102.1"/>
    </source>
</evidence>
<dbReference type="KEGG" id="tol:TOL_3719"/>
<dbReference type="eggNOG" id="COG1476">
    <property type="taxonomic scope" value="Bacteria"/>
</dbReference>
<keyword evidence="3" id="KW-1185">Reference proteome</keyword>
<evidence type="ECO:0000259" key="1">
    <source>
        <dbReference type="PROSITE" id="PS50943"/>
    </source>
</evidence>
<dbReference type="CDD" id="cd00093">
    <property type="entry name" value="HTH_XRE"/>
    <property type="match status" value="1"/>
</dbReference>
<dbReference type="SMART" id="SM00530">
    <property type="entry name" value="HTH_XRE"/>
    <property type="match status" value="1"/>
</dbReference>
<dbReference type="STRING" id="187493.CN03_00570"/>
<feature type="domain" description="HTH cro/C1-type" evidence="1">
    <location>
        <begin position="54"/>
        <end position="99"/>
    </location>
</feature>
<evidence type="ECO:0000313" key="3">
    <source>
        <dbReference type="Proteomes" id="UP000011866"/>
    </source>
</evidence>
<dbReference type="SUPFAM" id="SSF47413">
    <property type="entry name" value="lambda repressor-like DNA-binding domains"/>
    <property type="match status" value="1"/>
</dbReference>
<dbReference type="PROSITE" id="PS50943">
    <property type="entry name" value="HTH_CROC1"/>
    <property type="match status" value="1"/>
</dbReference>
<dbReference type="HOGENOM" id="CLU_141638_2_0_6"/>
<dbReference type="Pfam" id="PF01381">
    <property type="entry name" value="HTH_3"/>
    <property type="match status" value="1"/>
</dbReference>
<dbReference type="AlphaFoldDB" id="M5DW94"/>